<name>A0AAD9QCW2_ACRCE</name>
<gene>
    <name evidence="2" type="ORF">P5673_018580</name>
</gene>
<evidence type="ECO:0000313" key="2">
    <source>
        <dbReference type="EMBL" id="KAK2558953.1"/>
    </source>
</evidence>
<reference evidence="2" key="2">
    <citation type="journal article" date="2023" name="Science">
        <title>Genomic signatures of disease resistance in endangered staghorn corals.</title>
        <authorList>
            <person name="Vollmer S.V."/>
            <person name="Selwyn J.D."/>
            <person name="Despard B.A."/>
            <person name="Roesel C.L."/>
        </authorList>
    </citation>
    <scope>NUCLEOTIDE SEQUENCE</scope>
    <source>
        <strain evidence="2">K2</strain>
    </source>
</reference>
<protein>
    <recommendedName>
        <fullName evidence="1">DUF6589 domain-containing protein</fullName>
    </recommendedName>
</protein>
<dbReference type="Proteomes" id="UP001249851">
    <property type="component" value="Unassembled WGS sequence"/>
</dbReference>
<dbReference type="EMBL" id="JARQWQ010000042">
    <property type="protein sequence ID" value="KAK2558953.1"/>
    <property type="molecule type" value="Genomic_DNA"/>
</dbReference>
<evidence type="ECO:0000259" key="1">
    <source>
        <dbReference type="Pfam" id="PF20231"/>
    </source>
</evidence>
<organism evidence="2 3">
    <name type="scientific">Acropora cervicornis</name>
    <name type="common">Staghorn coral</name>
    <dbReference type="NCBI Taxonomy" id="6130"/>
    <lineage>
        <taxon>Eukaryota</taxon>
        <taxon>Metazoa</taxon>
        <taxon>Cnidaria</taxon>
        <taxon>Anthozoa</taxon>
        <taxon>Hexacorallia</taxon>
        <taxon>Scleractinia</taxon>
        <taxon>Astrocoeniina</taxon>
        <taxon>Acroporidae</taxon>
        <taxon>Acropora</taxon>
    </lineage>
</organism>
<proteinExistence type="predicted"/>
<accession>A0AAD9QCW2</accession>
<feature type="domain" description="DUF6589" evidence="1">
    <location>
        <begin position="18"/>
        <end position="66"/>
    </location>
</feature>
<sequence length="83" mass="9322">MMKSLIERLASLLTSTSCPSGGDQLTQVRFTSGHKLRAGGHTSKDRLEHTQPDVIELFHTKQAFLTLTNDVLMIRIQHVKLVH</sequence>
<evidence type="ECO:0000313" key="3">
    <source>
        <dbReference type="Proteomes" id="UP001249851"/>
    </source>
</evidence>
<reference evidence="2" key="1">
    <citation type="journal article" date="2023" name="G3 (Bethesda)">
        <title>Whole genome assembly and annotation of the endangered Caribbean coral Acropora cervicornis.</title>
        <authorList>
            <person name="Selwyn J.D."/>
            <person name="Vollmer S.V."/>
        </authorList>
    </citation>
    <scope>NUCLEOTIDE SEQUENCE</scope>
    <source>
        <strain evidence="2">K2</strain>
    </source>
</reference>
<dbReference type="InterPro" id="IPR046496">
    <property type="entry name" value="DUF6589"/>
</dbReference>
<keyword evidence="3" id="KW-1185">Reference proteome</keyword>
<dbReference type="AlphaFoldDB" id="A0AAD9QCW2"/>
<dbReference type="Pfam" id="PF20231">
    <property type="entry name" value="DUF6589"/>
    <property type="match status" value="1"/>
</dbReference>
<comment type="caution">
    <text evidence="2">The sequence shown here is derived from an EMBL/GenBank/DDBJ whole genome shotgun (WGS) entry which is preliminary data.</text>
</comment>